<evidence type="ECO:0000313" key="2">
    <source>
        <dbReference type="Proteomes" id="UP000253647"/>
    </source>
</evidence>
<protein>
    <recommendedName>
        <fullName evidence="3">Competence protein CoiA-like family protein</fullName>
    </recommendedName>
</protein>
<dbReference type="Proteomes" id="UP000253647">
    <property type="component" value="Unassembled WGS sequence"/>
</dbReference>
<evidence type="ECO:0000313" key="1">
    <source>
        <dbReference type="EMBL" id="RCW62907.1"/>
    </source>
</evidence>
<proteinExistence type="predicted"/>
<sequence length="455" mass="51905">MQKTYELRVPFGERDGRLYAPDQVDNGIRCGCTCPGCGAQLKANHPKDRDRRRAYFSHYHAGECSGGFETALHQMAIQIIHEAREITVPGKSFSGKEHIAGNYYESWSTTLPPHLVQFESVEMEQTTSHRLRPDLTATLSDGTDLFIEVAVTHKVEDTKAQTLDNLMEVDLSAIERRQVEDLETLRNLVLHGAPRCWYQSSWMDGILNQSAEKAAIDAKLNQARDNYQAHLARAKLAREAHEKHLAMLDADRQHKRLPYEDDLVKAVKLSAPENVRMFRNQLKLQCEVAIEQTQKEMEAWLYTQTTHPVHGSELETNGDWIVKTHPLVWKAYVLKEFVFSNGYGASFAAGKVLNAVERWFGFWAWAKRVAELKEQDEKHGPGTGLRLLSDHERQSIVLPIDAMASFLDRMTYKPYGYLEKIPGGHQYIVRYRDPFTAQCNYFAERVRSGQAGEAL</sequence>
<evidence type="ECO:0008006" key="3">
    <source>
        <dbReference type="Google" id="ProtNLM"/>
    </source>
</evidence>
<comment type="caution">
    <text evidence="1">The sequence shown here is derived from an EMBL/GenBank/DDBJ whole genome shotgun (WGS) entry which is preliminary data.</text>
</comment>
<organism evidence="1 2">
    <name type="scientific">Marinobacter nauticus</name>
    <name type="common">Marinobacter hydrocarbonoclasticus</name>
    <name type="synonym">Marinobacter aquaeolei</name>
    <dbReference type="NCBI Taxonomy" id="2743"/>
    <lineage>
        <taxon>Bacteria</taxon>
        <taxon>Pseudomonadati</taxon>
        <taxon>Pseudomonadota</taxon>
        <taxon>Gammaproteobacteria</taxon>
        <taxon>Pseudomonadales</taxon>
        <taxon>Marinobacteraceae</taxon>
        <taxon>Marinobacter</taxon>
    </lineage>
</organism>
<dbReference type="AlphaFoldDB" id="A0A368X8Z3"/>
<accession>A0A368X8Z3</accession>
<dbReference type="EMBL" id="QPJI01000020">
    <property type="protein sequence ID" value="RCW62907.1"/>
    <property type="molecule type" value="Genomic_DNA"/>
</dbReference>
<reference evidence="1 2" key="1">
    <citation type="submission" date="2018-07" db="EMBL/GenBank/DDBJ databases">
        <title>Freshwater and sediment microbial communities from various areas in North America, analyzing microbe dynamics in response to fracking.</title>
        <authorList>
            <person name="Lamendella R."/>
        </authorList>
    </citation>
    <scope>NUCLEOTIDE SEQUENCE [LARGE SCALE GENOMIC DNA]</scope>
    <source>
        <strain evidence="1 2">105B</strain>
    </source>
</reference>
<gene>
    <name evidence="1" type="ORF">DET61_12029</name>
</gene>
<name>A0A368X8Z3_MARNT</name>